<dbReference type="RefSeq" id="WP_311485838.1">
    <property type="nucleotide sequence ID" value="NZ_JAVRHP010000174.1"/>
</dbReference>
<dbReference type="InterPro" id="IPR048012">
    <property type="entry name" value="BfmA-like_N"/>
</dbReference>
<gene>
    <name evidence="2" type="ORF">RM529_16510</name>
</gene>
<dbReference type="Proteomes" id="UP001248819">
    <property type="component" value="Unassembled WGS sequence"/>
</dbReference>
<dbReference type="EMBL" id="JAVRHP010000174">
    <property type="protein sequence ID" value="MDT0651750.1"/>
    <property type="molecule type" value="Genomic_DNA"/>
</dbReference>
<sequence length="142" mass="16703">MDKGYEKEGFETLKIKSSVANEFRIFSRMLSKSQSMTLLLMMDFFKENGISPVESMGPHMETLEKRISLLIKKRMNGMIAIMKDIEKNQTKPTVAMLYSLFEHTEPPKKKLILAKKSGEEKNEVRYREKKYLDTNDNEQWKK</sequence>
<evidence type="ECO:0000313" key="3">
    <source>
        <dbReference type="Proteomes" id="UP001248819"/>
    </source>
</evidence>
<reference evidence="2 3" key="1">
    <citation type="submission" date="2023-09" db="EMBL/GenBank/DDBJ databases">
        <authorList>
            <person name="Rey-Velasco X."/>
        </authorList>
    </citation>
    <scope>NUCLEOTIDE SEQUENCE [LARGE SCALE GENOMIC DNA]</scope>
    <source>
        <strain evidence="2 3">F297</strain>
    </source>
</reference>
<keyword evidence="3" id="KW-1185">Reference proteome</keyword>
<dbReference type="NCBIfam" id="NF041200">
    <property type="entry name" value="mob_BfmA_Nterm"/>
    <property type="match status" value="1"/>
</dbReference>
<evidence type="ECO:0000313" key="2">
    <source>
        <dbReference type="EMBL" id="MDT0651750.1"/>
    </source>
</evidence>
<protein>
    <submittedName>
        <fullName evidence="2">BfmA/BtgA family mobilization protein</fullName>
    </submittedName>
</protein>
<comment type="caution">
    <text evidence="2">The sequence shown here is derived from an EMBL/GenBank/DDBJ whole genome shotgun (WGS) entry which is preliminary data.</text>
</comment>
<name>A0ABU3CZG3_9FLAO</name>
<proteinExistence type="predicted"/>
<organism evidence="2 3">
    <name type="scientific">Autumnicola edwardsiae</name>
    <dbReference type="NCBI Taxonomy" id="3075594"/>
    <lineage>
        <taxon>Bacteria</taxon>
        <taxon>Pseudomonadati</taxon>
        <taxon>Bacteroidota</taxon>
        <taxon>Flavobacteriia</taxon>
        <taxon>Flavobacteriales</taxon>
        <taxon>Flavobacteriaceae</taxon>
        <taxon>Autumnicola</taxon>
    </lineage>
</organism>
<feature type="compositionally biased region" description="Basic and acidic residues" evidence="1">
    <location>
        <begin position="116"/>
        <end position="142"/>
    </location>
</feature>
<accession>A0ABU3CZG3</accession>
<evidence type="ECO:0000256" key="1">
    <source>
        <dbReference type="SAM" id="MobiDB-lite"/>
    </source>
</evidence>
<feature type="region of interest" description="Disordered" evidence="1">
    <location>
        <begin position="113"/>
        <end position="142"/>
    </location>
</feature>